<evidence type="ECO:0000256" key="9">
    <source>
        <dbReference type="ARBA" id="ARBA00023269"/>
    </source>
</evidence>
<dbReference type="SMART" id="SM00417">
    <property type="entry name" value="H4"/>
    <property type="match status" value="1"/>
</dbReference>
<gene>
    <name evidence="11" type="ORF">K432DRAFT_384717</name>
</gene>
<protein>
    <recommendedName>
        <fullName evidence="10">Histone H4</fullName>
    </recommendedName>
</protein>
<dbReference type="FunFam" id="1.10.20.10:FF:000012">
    <property type="entry name" value="Histone H4"/>
    <property type="match status" value="1"/>
</dbReference>
<evidence type="ECO:0000256" key="3">
    <source>
        <dbReference type="ARBA" id="ARBA00004286"/>
    </source>
</evidence>
<sequence length="124" mass="13635">MVQPSSGRQQTNLIQRLLGAGPGGKGLGGKGKSLKRHRRILKDNIQGITKGNIRRMARRGGVKRISGTIYEDVRASLKARLELLLREITAITEHCGRKTVCVTDVVFVLNRVGTPLYGFGEGRR</sequence>
<dbReference type="CDD" id="cd22912">
    <property type="entry name" value="HFD_H4"/>
    <property type="match status" value="1"/>
</dbReference>
<proteinExistence type="inferred from homology"/>
<dbReference type="Proteomes" id="UP000250266">
    <property type="component" value="Unassembled WGS sequence"/>
</dbReference>
<evidence type="ECO:0000256" key="2">
    <source>
        <dbReference type="ARBA" id="ARBA00004123"/>
    </source>
</evidence>
<evidence type="ECO:0000256" key="5">
    <source>
        <dbReference type="ARBA" id="ARBA00011538"/>
    </source>
</evidence>
<evidence type="ECO:0000256" key="4">
    <source>
        <dbReference type="ARBA" id="ARBA00006564"/>
    </source>
</evidence>
<evidence type="ECO:0000313" key="12">
    <source>
        <dbReference type="Proteomes" id="UP000250266"/>
    </source>
</evidence>
<organism evidence="11 12">
    <name type="scientific">Lepidopterella palustris CBS 459.81</name>
    <dbReference type="NCBI Taxonomy" id="1314670"/>
    <lineage>
        <taxon>Eukaryota</taxon>
        <taxon>Fungi</taxon>
        <taxon>Dikarya</taxon>
        <taxon>Ascomycota</taxon>
        <taxon>Pezizomycotina</taxon>
        <taxon>Dothideomycetes</taxon>
        <taxon>Pleosporomycetidae</taxon>
        <taxon>Mytilinidiales</taxon>
        <taxon>Argynnaceae</taxon>
        <taxon>Lepidopterella</taxon>
    </lineage>
</organism>
<dbReference type="InterPro" id="IPR001951">
    <property type="entry name" value="Histone_H4"/>
</dbReference>
<dbReference type="GO" id="GO:0000786">
    <property type="term" value="C:nucleosome"/>
    <property type="evidence" value="ECO:0007669"/>
    <property type="project" value="UniProtKB-KW"/>
</dbReference>
<evidence type="ECO:0000256" key="7">
    <source>
        <dbReference type="ARBA" id="ARBA00023125"/>
    </source>
</evidence>
<dbReference type="Gene3D" id="1.10.20.10">
    <property type="entry name" value="Histone, subunit A"/>
    <property type="match status" value="1"/>
</dbReference>
<keyword evidence="12" id="KW-1185">Reference proteome</keyword>
<comment type="function">
    <text evidence="1 10">Core component of nucleosome. Nucleosomes wrap and compact DNA into chromatin, limiting DNA accessibility to the cellular machineries which require DNA as a template. Histones thereby play a central role in transcription regulation, DNA repair, DNA replication and chromosomal stability. DNA accessibility is regulated via a complex set of post-translational modifications of histones, also called histone code, and nucleosome remodeling.</text>
</comment>
<dbReference type="GO" id="GO:0030527">
    <property type="term" value="F:structural constituent of chromatin"/>
    <property type="evidence" value="ECO:0007669"/>
    <property type="project" value="InterPro"/>
</dbReference>
<evidence type="ECO:0000256" key="8">
    <source>
        <dbReference type="ARBA" id="ARBA00023242"/>
    </source>
</evidence>
<comment type="subunit">
    <text evidence="5 10">The nucleosome is a histone octamer containing two molecules each of H2A, H2B, H3 and H4 assembled in one H3-H4 heterotetramer and two H2A-H2B heterodimers. The octamer wraps approximately 147 bp of DNA.</text>
</comment>
<dbReference type="EMBL" id="KV745131">
    <property type="protein sequence ID" value="OCK77392.1"/>
    <property type="molecule type" value="Genomic_DNA"/>
</dbReference>
<dbReference type="AlphaFoldDB" id="A0A8E2E4S6"/>
<keyword evidence="8 10" id="KW-0539">Nucleus</keyword>
<dbReference type="GO" id="GO:0005634">
    <property type="term" value="C:nucleus"/>
    <property type="evidence" value="ECO:0007669"/>
    <property type="project" value="UniProtKB-SubCell"/>
</dbReference>
<reference evidence="11 12" key="1">
    <citation type="journal article" date="2016" name="Nat. Commun.">
        <title>Ectomycorrhizal ecology is imprinted in the genome of the dominant symbiotic fungus Cenococcum geophilum.</title>
        <authorList>
            <consortium name="DOE Joint Genome Institute"/>
            <person name="Peter M."/>
            <person name="Kohler A."/>
            <person name="Ohm R.A."/>
            <person name="Kuo A."/>
            <person name="Krutzmann J."/>
            <person name="Morin E."/>
            <person name="Arend M."/>
            <person name="Barry K.W."/>
            <person name="Binder M."/>
            <person name="Choi C."/>
            <person name="Clum A."/>
            <person name="Copeland A."/>
            <person name="Grisel N."/>
            <person name="Haridas S."/>
            <person name="Kipfer T."/>
            <person name="LaButti K."/>
            <person name="Lindquist E."/>
            <person name="Lipzen A."/>
            <person name="Maire R."/>
            <person name="Meier B."/>
            <person name="Mihaltcheva S."/>
            <person name="Molinier V."/>
            <person name="Murat C."/>
            <person name="Poggeler S."/>
            <person name="Quandt C.A."/>
            <person name="Sperisen C."/>
            <person name="Tritt A."/>
            <person name="Tisserant E."/>
            <person name="Crous P.W."/>
            <person name="Henrissat B."/>
            <person name="Nehls U."/>
            <person name="Egli S."/>
            <person name="Spatafora J.W."/>
            <person name="Grigoriev I.V."/>
            <person name="Martin F.M."/>
        </authorList>
    </citation>
    <scope>NUCLEOTIDE SEQUENCE [LARGE SCALE GENOMIC DNA]</scope>
    <source>
        <strain evidence="11 12">CBS 459.81</strain>
    </source>
</reference>
<accession>A0A8E2E4S6</accession>
<dbReference type="SUPFAM" id="SSF47113">
    <property type="entry name" value="Histone-fold"/>
    <property type="match status" value="1"/>
</dbReference>
<comment type="similarity">
    <text evidence="4 10">Belongs to the histone H4 family.</text>
</comment>
<evidence type="ECO:0000256" key="1">
    <source>
        <dbReference type="ARBA" id="ARBA00002001"/>
    </source>
</evidence>
<dbReference type="PANTHER" id="PTHR10484">
    <property type="entry name" value="HISTONE H4"/>
    <property type="match status" value="1"/>
</dbReference>
<dbReference type="OrthoDB" id="3919494at2759"/>
<name>A0A8E2E4S6_9PEZI</name>
<comment type="subcellular location">
    <subcellularLocation>
        <location evidence="3">Chromosome</location>
    </subcellularLocation>
    <subcellularLocation>
        <location evidence="2">Nucleus</location>
    </subcellularLocation>
</comment>
<keyword evidence="7 10" id="KW-0238">DNA-binding</keyword>
<dbReference type="InterPro" id="IPR009072">
    <property type="entry name" value="Histone-fold"/>
</dbReference>
<evidence type="ECO:0000256" key="10">
    <source>
        <dbReference type="RuleBase" id="RU000528"/>
    </source>
</evidence>
<evidence type="ECO:0000313" key="11">
    <source>
        <dbReference type="EMBL" id="OCK77392.1"/>
    </source>
</evidence>
<evidence type="ECO:0000256" key="6">
    <source>
        <dbReference type="ARBA" id="ARBA00022454"/>
    </source>
</evidence>
<dbReference type="PRINTS" id="PR00623">
    <property type="entry name" value="HISTONEH4"/>
</dbReference>
<dbReference type="GO" id="GO:0046982">
    <property type="term" value="F:protein heterodimerization activity"/>
    <property type="evidence" value="ECO:0007669"/>
    <property type="project" value="InterPro"/>
</dbReference>
<keyword evidence="6 10" id="KW-0158">Chromosome</keyword>
<keyword evidence="9 10" id="KW-0544">Nucleosome core</keyword>
<dbReference type="GO" id="GO:0003677">
    <property type="term" value="F:DNA binding"/>
    <property type="evidence" value="ECO:0007669"/>
    <property type="project" value="UniProtKB-KW"/>
</dbReference>